<keyword evidence="2" id="KW-1185">Reference proteome</keyword>
<organism evidence="1 2">
    <name type="scientific">Gossypium aridum</name>
    <name type="common">American cotton</name>
    <name type="synonym">Erioxylum aridum</name>
    <dbReference type="NCBI Taxonomy" id="34290"/>
    <lineage>
        <taxon>Eukaryota</taxon>
        <taxon>Viridiplantae</taxon>
        <taxon>Streptophyta</taxon>
        <taxon>Embryophyta</taxon>
        <taxon>Tracheophyta</taxon>
        <taxon>Spermatophyta</taxon>
        <taxon>Magnoliopsida</taxon>
        <taxon>eudicotyledons</taxon>
        <taxon>Gunneridae</taxon>
        <taxon>Pentapetalae</taxon>
        <taxon>rosids</taxon>
        <taxon>malvids</taxon>
        <taxon>Malvales</taxon>
        <taxon>Malvaceae</taxon>
        <taxon>Malvoideae</taxon>
        <taxon>Gossypium</taxon>
    </lineage>
</organism>
<feature type="non-terminal residue" evidence="1">
    <location>
        <position position="28"/>
    </location>
</feature>
<name>A0A7J8Y4D6_GOSAI</name>
<dbReference type="EMBL" id="JABFAA010000010">
    <property type="protein sequence ID" value="MBA0694417.1"/>
    <property type="molecule type" value="Genomic_DNA"/>
</dbReference>
<dbReference type="AlphaFoldDB" id="A0A7J8Y4D6"/>
<accession>A0A7J8Y4D6</accession>
<sequence>MFMKENHLQGLRFVLSRLGSFELSMELR</sequence>
<evidence type="ECO:0000313" key="2">
    <source>
        <dbReference type="Proteomes" id="UP000593577"/>
    </source>
</evidence>
<comment type="caution">
    <text evidence="1">The sequence shown here is derived from an EMBL/GenBank/DDBJ whole genome shotgun (WGS) entry which is preliminary data.</text>
</comment>
<evidence type="ECO:0000313" key="1">
    <source>
        <dbReference type="EMBL" id="MBA0694417.1"/>
    </source>
</evidence>
<proteinExistence type="predicted"/>
<protein>
    <submittedName>
        <fullName evidence="1">Uncharacterized protein</fullName>
    </submittedName>
</protein>
<gene>
    <name evidence="1" type="ORF">Goari_004716</name>
</gene>
<dbReference type="Proteomes" id="UP000593577">
    <property type="component" value="Unassembled WGS sequence"/>
</dbReference>
<reference evidence="1 2" key="1">
    <citation type="journal article" date="2019" name="Genome Biol. Evol.">
        <title>Insights into the evolution of the New World diploid cottons (Gossypium, subgenus Houzingenia) based on genome sequencing.</title>
        <authorList>
            <person name="Grover C.E."/>
            <person name="Arick M.A. 2nd"/>
            <person name="Thrash A."/>
            <person name="Conover J.L."/>
            <person name="Sanders W.S."/>
            <person name="Peterson D.G."/>
            <person name="Frelichowski J.E."/>
            <person name="Scheffler J.A."/>
            <person name="Scheffler B.E."/>
            <person name="Wendel J.F."/>
        </authorList>
    </citation>
    <scope>NUCLEOTIDE SEQUENCE [LARGE SCALE GENOMIC DNA]</scope>
    <source>
        <strain evidence="1">185</strain>
        <tissue evidence="1">Leaf</tissue>
    </source>
</reference>